<proteinExistence type="predicted"/>
<reference evidence="3" key="1">
    <citation type="submission" date="2016-10" db="EMBL/GenBank/DDBJ databases">
        <authorList>
            <person name="Varghese N."/>
            <person name="Submissions S."/>
        </authorList>
    </citation>
    <scope>NUCLEOTIDE SEQUENCE [LARGE SCALE GENOMIC DNA]</scope>
    <source>
        <strain evidence="3">DSM 13327</strain>
    </source>
</reference>
<accession>A0A1I4HJJ6</accession>
<sequence length="34" mass="3826">MELTQGSKLKKINNNTESGRGYLYGNYGVFQEVS</sequence>
<keyword evidence="3" id="KW-1185">Reference proteome</keyword>
<dbReference type="STRING" id="1123291.SAMN04490355_100411"/>
<evidence type="ECO:0000313" key="3">
    <source>
        <dbReference type="Proteomes" id="UP000199520"/>
    </source>
</evidence>
<dbReference type="EMBL" id="FOTS01000004">
    <property type="protein sequence ID" value="SFL41873.1"/>
    <property type="molecule type" value="Genomic_DNA"/>
</dbReference>
<gene>
    <name evidence="2" type="ORF">SAMN04490355_100411</name>
</gene>
<name>A0A1I4HJJ6_9FIRM</name>
<evidence type="ECO:0000256" key="1">
    <source>
        <dbReference type="SAM" id="MobiDB-lite"/>
    </source>
</evidence>
<organism evidence="2 3">
    <name type="scientific">Pelosinus propionicus DSM 13327</name>
    <dbReference type="NCBI Taxonomy" id="1123291"/>
    <lineage>
        <taxon>Bacteria</taxon>
        <taxon>Bacillati</taxon>
        <taxon>Bacillota</taxon>
        <taxon>Negativicutes</taxon>
        <taxon>Selenomonadales</taxon>
        <taxon>Sporomusaceae</taxon>
        <taxon>Pelosinus</taxon>
    </lineage>
</organism>
<dbReference type="Proteomes" id="UP000199520">
    <property type="component" value="Unassembled WGS sequence"/>
</dbReference>
<protein>
    <submittedName>
        <fullName evidence="2">Uncharacterized protein</fullName>
    </submittedName>
</protein>
<evidence type="ECO:0000313" key="2">
    <source>
        <dbReference type="EMBL" id="SFL41873.1"/>
    </source>
</evidence>
<feature type="compositionally biased region" description="Polar residues" evidence="1">
    <location>
        <begin position="1"/>
        <end position="18"/>
    </location>
</feature>
<dbReference type="AlphaFoldDB" id="A0A1I4HJJ6"/>
<feature type="region of interest" description="Disordered" evidence="1">
    <location>
        <begin position="1"/>
        <end position="23"/>
    </location>
</feature>